<dbReference type="AlphaFoldDB" id="A0A7H4MJJ8"/>
<evidence type="ECO:0000313" key="1">
    <source>
        <dbReference type="EMBL" id="STS90498.1"/>
    </source>
</evidence>
<proteinExistence type="predicted"/>
<comment type="caution">
    <text evidence="1">The sequence shown here is derived from an EMBL/GenBank/DDBJ whole genome shotgun (WGS) entry which is preliminary data.</text>
</comment>
<name>A0A7H4MJJ8_KLEVA</name>
<gene>
    <name evidence="1" type="ORF">NCTC9177_04395</name>
</gene>
<protein>
    <submittedName>
        <fullName evidence="1">Uncharacterized protein</fullName>
    </submittedName>
</protein>
<dbReference type="EMBL" id="UGKR01000003">
    <property type="protein sequence ID" value="STS90498.1"/>
    <property type="molecule type" value="Genomic_DNA"/>
</dbReference>
<dbReference type="Proteomes" id="UP000254545">
    <property type="component" value="Unassembled WGS sequence"/>
</dbReference>
<organism evidence="1 2">
    <name type="scientific">Klebsiella variicola</name>
    <dbReference type="NCBI Taxonomy" id="244366"/>
    <lineage>
        <taxon>Bacteria</taxon>
        <taxon>Pseudomonadati</taxon>
        <taxon>Pseudomonadota</taxon>
        <taxon>Gammaproteobacteria</taxon>
        <taxon>Enterobacterales</taxon>
        <taxon>Enterobacteriaceae</taxon>
        <taxon>Klebsiella/Raoultella group</taxon>
        <taxon>Klebsiella</taxon>
        <taxon>Klebsiella pneumoniae complex</taxon>
    </lineage>
</organism>
<evidence type="ECO:0000313" key="2">
    <source>
        <dbReference type="Proteomes" id="UP000254545"/>
    </source>
</evidence>
<reference evidence="1 2" key="1">
    <citation type="submission" date="2018-06" db="EMBL/GenBank/DDBJ databases">
        <authorList>
            <consortium name="Pathogen Informatics"/>
            <person name="Doyle S."/>
        </authorList>
    </citation>
    <scope>NUCLEOTIDE SEQUENCE [LARGE SCALE GENOMIC DNA]</scope>
    <source>
        <strain evidence="1 2">NCTC9177</strain>
    </source>
</reference>
<accession>A0A7H4MJJ8</accession>
<sequence length="90" mass="9667">MHIRVALTKHRQRIGYRLDKGGRGGKADTQFAGFTVMQTRSAGGRVIHLGKNLSAIGEKLLSGRRQTDAAIGAREQAGTGLLLEDLNLLA</sequence>